<protein>
    <recommendedName>
        <fullName evidence="1">CRAL-TRIO domain-containing protein</fullName>
    </recommendedName>
</protein>
<dbReference type="InterPro" id="IPR036598">
    <property type="entry name" value="GOLD_dom_sf"/>
</dbReference>
<name>A0AAD5N1M0_PARTN</name>
<organism evidence="2 3">
    <name type="scientific">Parelaphostrongylus tenuis</name>
    <name type="common">Meningeal worm</name>
    <dbReference type="NCBI Taxonomy" id="148309"/>
    <lineage>
        <taxon>Eukaryota</taxon>
        <taxon>Metazoa</taxon>
        <taxon>Ecdysozoa</taxon>
        <taxon>Nematoda</taxon>
        <taxon>Chromadorea</taxon>
        <taxon>Rhabditida</taxon>
        <taxon>Rhabditina</taxon>
        <taxon>Rhabditomorpha</taxon>
        <taxon>Strongyloidea</taxon>
        <taxon>Metastrongylidae</taxon>
        <taxon>Parelaphostrongylus</taxon>
    </lineage>
</organism>
<evidence type="ECO:0000259" key="1">
    <source>
        <dbReference type="PROSITE" id="PS50191"/>
    </source>
</evidence>
<comment type="caution">
    <text evidence="2">The sequence shown here is derived from an EMBL/GenBank/DDBJ whole genome shotgun (WGS) entry which is preliminary data.</text>
</comment>
<accession>A0AAD5N1M0</accession>
<dbReference type="PROSITE" id="PS50191">
    <property type="entry name" value="CRAL_TRIO"/>
    <property type="match status" value="1"/>
</dbReference>
<dbReference type="Proteomes" id="UP001196413">
    <property type="component" value="Unassembled WGS sequence"/>
</dbReference>
<dbReference type="Pfam" id="PF00650">
    <property type="entry name" value="CRAL_TRIO"/>
    <property type="match status" value="1"/>
</dbReference>
<dbReference type="CDD" id="cd00170">
    <property type="entry name" value="SEC14"/>
    <property type="match status" value="1"/>
</dbReference>
<dbReference type="InterPro" id="IPR053302">
    <property type="entry name" value="CRAL-TRIO_domain"/>
</dbReference>
<dbReference type="PANTHER" id="PTHR47159">
    <property type="entry name" value="PROTEIN CBG07705-RELATED"/>
    <property type="match status" value="1"/>
</dbReference>
<dbReference type="Gene3D" id="3.40.525.10">
    <property type="entry name" value="CRAL-TRIO lipid binding domain"/>
    <property type="match status" value="1"/>
</dbReference>
<dbReference type="AlphaFoldDB" id="A0AAD5N1M0"/>
<evidence type="ECO:0000313" key="3">
    <source>
        <dbReference type="Proteomes" id="UP001196413"/>
    </source>
</evidence>
<dbReference type="SMART" id="SM00516">
    <property type="entry name" value="SEC14"/>
    <property type="match status" value="1"/>
</dbReference>
<dbReference type="InterPro" id="IPR001251">
    <property type="entry name" value="CRAL-TRIO_dom"/>
</dbReference>
<gene>
    <name evidence="2" type="ORF">KIN20_018107</name>
</gene>
<dbReference type="InterPro" id="IPR058960">
    <property type="entry name" value="Ctg-1-like_C"/>
</dbReference>
<dbReference type="EMBL" id="JAHQIW010003604">
    <property type="protein sequence ID" value="KAJ1359392.1"/>
    <property type="molecule type" value="Genomic_DNA"/>
</dbReference>
<keyword evidence="3" id="KW-1185">Reference proteome</keyword>
<sequence length="417" mass="48880">MTVSNGITPEDQRKIAELRELVKDDLSEYYDTDFNLLRWLQGHSQLELVDIARKLRHHLKARKSTWDLDNLHKKDRTHPIHNHWRHGITGLSGALENVIVNIEQCGRTDYKGMMECYSVSEVMRARIFDLEVMLAECMELERKTGKQAWILYVMDVTGLEYNKKLYDLMRTYMRALAEFMSDHYVEMIKFFVPVSVPSFAFALYVIVRPLLPERTKNKVRFLSSLHWRDEILEFSQNDSLPDIWNDETHMFPAHIDVPQPFPKDCYYCNKISKVPENLQVIDVAGGKYHSLSLSLRRGDKVSWWVTANRSFGFGVFHARDENENDYDIMDQVVPTFPWIPGPTTAPLEDSAEIAKDGLYKFWISNERSWWSSIKLCSVRQADFINFCIMLMSITQRTVYSGFDAHKGYCEKLDPYER</sequence>
<dbReference type="Gene3D" id="2.60.120.680">
    <property type="entry name" value="GOLD domain"/>
    <property type="match status" value="1"/>
</dbReference>
<evidence type="ECO:0000313" key="2">
    <source>
        <dbReference type="EMBL" id="KAJ1359392.1"/>
    </source>
</evidence>
<dbReference type="PANTHER" id="PTHR47159:SF5">
    <property type="entry name" value="CRAL-TRIO DOMAIN-CONTAINING PROTEIN"/>
    <property type="match status" value="1"/>
</dbReference>
<dbReference type="InterPro" id="IPR036865">
    <property type="entry name" value="CRAL-TRIO_dom_sf"/>
</dbReference>
<dbReference type="Pfam" id="PF25883">
    <property type="entry name" value="F28H7_8_C"/>
    <property type="match status" value="1"/>
</dbReference>
<dbReference type="SUPFAM" id="SSF101576">
    <property type="entry name" value="Supernatant protein factor (SPF), C-terminal domain"/>
    <property type="match status" value="1"/>
</dbReference>
<dbReference type="SUPFAM" id="SSF52087">
    <property type="entry name" value="CRAL/TRIO domain"/>
    <property type="match status" value="1"/>
</dbReference>
<feature type="domain" description="CRAL-TRIO" evidence="1">
    <location>
        <begin position="76"/>
        <end position="252"/>
    </location>
</feature>
<proteinExistence type="predicted"/>
<reference evidence="2" key="1">
    <citation type="submission" date="2021-06" db="EMBL/GenBank/DDBJ databases">
        <title>Parelaphostrongylus tenuis whole genome reference sequence.</title>
        <authorList>
            <person name="Garwood T.J."/>
            <person name="Larsen P.A."/>
            <person name="Fountain-Jones N.M."/>
            <person name="Garbe J.R."/>
            <person name="Macchietto M.G."/>
            <person name="Kania S.A."/>
            <person name="Gerhold R.W."/>
            <person name="Richards J.E."/>
            <person name="Wolf T.M."/>
        </authorList>
    </citation>
    <scope>NUCLEOTIDE SEQUENCE</scope>
    <source>
        <strain evidence="2">MNPRO001-30</strain>
        <tissue evidence="2">Meninges</tissue>
    </source>
</reference>